<keyword evidence="1" id="KW-0732">Signal</keyword>
<feature type="chain" id="PRO_5002854519" description="DNA-binding protein" evidence="1">
    <location>
        <begin position="20"/>
        <end position="186"/>
    </location>
</feature>
<evidence type="ECO:0008006" key="4">
    <source>
        <dbReference type="Google" id="ProtNLM"/>
    </source>
</evidence>
<dbReference type="RefSeq" id="WP_004100594.1">
    <property type="nucleotide sequence ID" value="NC_011653.1"/>
</dbReference>
<dbReference type="STRING" id="484019.THA_551"/>
<evidence type="ECO:0000313" key="2">
    <source>
        <dbReference type="EMBL" id="ACJ75039.1"/>
    </source>
</evidence>
<dbReference type="KEGG" id="taf:THA_551"/>
<dbReference type="HOGENOM" id="CLU_1453751_0_0_0"/>
<dbReference type="OrthoDB" id="48580at2"/>
<keyword evidence="3" id="KW-1185">Reference proteome</keyword>
<protein>
    <recommendedName>
        <fullName evidence="4">DNA-binding protein</fullName>
    </recommendedName>
</protein>
<reference evidence="2 3" key="1">
    <citation type="journal article" date="2009" name="J. Bacteriol.">
        <title>The genome of Thermosipho africanus TCF52B: lateral genetic connections to the Firmicutes and Archaea.</title>
        <authorList>
            <person name="Nesboe C.L."/>
            <person name="Bapteste E."/>
            <person name="Curtis B."/>
            <person name="Dahle H."/>
            <person name="Lopez P."/>
            <person name="Macleod D."/>
            <person name="Dlutek M."/>
            <person name="Bowman S."/>
            <person name="Zhaxybayeva O."/>
            <person name="Birkeland N.-K."/>
            <person name="Doolittle W.F."/>
        </authorList>
    </citation>
    <scope>NUCLEOTIDE SEQUENCE [LARGE SCALE GENOMIC DNA]</scope>
    <source>
        <strain evidence="2 3">TCF52B</strain>
    </source>
</reference>
<proteinExistence type="predicted"/>
<organism evidence="2 3">
    <name type="scientific">Thermosipho africanus (strain TCF52B)</name>
    <dbReference type="NCBI Taxonomy" id="484019"/>
    <lineage>
        <taxon>Bacteria</taxon>
        <taxon>Thermotogati</taxon>
        <taxon>Thermotogota</taxon>
        <taxon>Thermotogae</taxon>
        <taxon>Thermotogales</taxon>
        <taxon>Fervidobacteriaceae</taxon>
        <taxon>Thermosipho</taxon>
    </lineage>
</organism>
<dbReference type="EMBL" id="CP001185">
    <property type="protein sequence ID" value="ACJ75039.1"/>
    <property type="molecule type" value="Genomic_DNA"/>
</dbReference>
<dbReference type="AlphaFoldDB" id="B7IG25"/>
<accession>B7IG25</accession>
<feature type="signal peptide" evidence="1">
    <location>
        <begin position="1"/>
        <end position="19"/>
    </location>
</feature>
<dbReference type="Proteomes" id="UP000002453">
    <property type="component" value="Chromosome"/>
</dbReference>
<evidence type="ECO:0000256" key="1">
    <source>
        <dbReference type="SAM" id="SignalP"/>
    </source>
</evidence>
<evidence type="ECO:0000313" key="3">
    <source>
        <dbReference type="Proteomes" id="UP000002453"/>
    </source>
</evidence>
<name>B7IG25_THEAB</name>
<gene>
    <name evidence="2" type="ordered locus">THA_551</name>
</gene>
<sequence>MRKLVFLLVSIVFISALFAFPYNYQTAKPMDYENVWDKLRNVEVSEPATYTGTIKEVYIIANPGFSKSKIILETDEGSDVEIFVGPMWRFFEFKPGEKVELEVVKVNFSKDSSFYLAYKLRSEGITVEIPYKQMIKERIENLKRLKFQNNVVPGFQRRPFRPMMPHYGNPYGNGYPPMNRPQNGWK</sequence>